<sequence length="229" mass="25871">MPDYALMMRAADWTQEQRTVYTEIAQRFLARNPRGRRMLAVDGRNGVGKSRLAEELRVAFARAEVTSFAASMGDFLNVRRVRERQGPASARGYYDDTYNLSELKRALLEPFMMGGSTSFVLKSYDAETESYVEPDWESSGQNAVLIVEGEFLARPALRDLWHGFLLVEAADDVRGPRLQARDGAHPLISHSSHGLAQQAHAYYEEAAAPFDRADMLLDNSDWQRPILVR</sequence>
<protein>
    <recommendedName>
        <fullName evidence="3">Uridine kinase</fullName>
    </recommendedName>
</protein>
<accession>A0A9D2CB50</accession>
<dbReference type="SUPFAM" id="SSF52540">
    <property type="entry name" value="P-loop containing nucleoside triphosphate hydrolases"/>
    <property type="match status" value="1"/>
</dbReference>
<evidence type="ECO:0000313" key="1">
    <source>
        <dbReference type="EMBL" id="HIY67115.1"/>
    </source>
</evidence>
<dbReference type="AlphaFoldDB" id="A0A9D2CB50"/>
<organism evidence="1 2">
    <name type="scientific">Candidatus Agrococcus pullicola</name>
    <dbReference type="NCBI Taxonomy" id="2838429"/>
    <lineage>
        <taxon>Bacteria</taxon>
        <taxon>Bacillati</taxon>
        <taxon>Actinomycetota</taxon>
        <taxon>Actinomycetes</taxon>
        <taxon>Micrococcales</taxon>
        <taxon>Microbacteriaceae</taxon>
        <taxon>Agrococcus</taxon>
    </lineage>
</organism>
<dbReference type="Proteomes" id="UP000824005">
    <property type="component" value="Unassembled WGS sequence"/>
</dbReference>
<name>A0A9D2CB50_9MICO</name>
<proteinExistence type="predicted"/>
<reference evidence="1" key="1">
    <citation type="journal article" date="2021" name="PeerJ">
        <title>Extensive microbial diversity within the chicken gut microbiome revealed by metagenomics and culture.</title>
        <authorList>
            <person name="Gilroy R."/>
            <person name="Ravi A."/>
            <person name="Getino M."/>
            <person name="Pursley I."/>
            <person name="Horton D.L."/>
            <person name="Alikhan N.F."/>
            <person name="Baker D."/>
            <person name="Gharbi K."/>
            <person name="Hall N."/>
            <person name="Watson M."/>
            <person name="Adriaenssens E.M."/>
            <person name="Foster-Nyarko E."/>
            <person name="Jarju S."/>
            <person name="Secka A."/>
            <person name="Antonio M."/>
            <person name="Oren A."/>
            <person name="Chaudhuri R.R."/>
            <person name="La Ragione R."/>
            <person name="Hildebrand F."/>
            <person name="Pallen M.J."/>
        </authorList>
    </citation>
    <scope>NUCLEOTIDE SEQUENCE</scope>
    <source>
        <strain evidence="1">ChiGjej1B1-98</strain>
    </source>
</reference>
<gene>
    <name evidence="1" type="ORF">H9830_12670</name>
</gene>
<dbReference type="EMBL" id="DXDC01000383">
    <property type="protein sequence ID" value="HIY67115.1"/>
    <property type="molecule type" value="Genomic_DNA"/>
</dbReference>
<dbReference type="InterPro" id="IPR027417">
    <property type="entry name" value="P-loop_NTPase"/>
</dbReference>
<evidence type="ECO:0008006" key="3">
    <source>
        <dbReference type="Google" id="ProtNLM"/>
    </source>
</evidence>
<evidence type="ECO:0000313" key="2">
    <source>
        <dbReference type="Proteomes" id="UP000824005"/>
    </source>
</evidence>
<dbReference type="Gene3D" id="3.40.50.300">
    <property type="entry name" value="P-loop containing nucleotide triphosphate hydrolases"/>
    <property type="match status" value="1"/>
</dbReference>
<comment type="caution">
    <text evidence="1">The sequence shown here is derived from an EMBL/GenBank/DDBJ whole genome shotgun (WGS) entry which is preliminary data.</text>
</comment>
<reference evidence="1" key="2">
    <citation type="submission" date="2021-04" db="EMBL/GenBank/DDBJ databases">
        <authorList>
            <person name="Gilroy R."/>
        </authorList>
    </citation>
    <scope>NUCLEOTIDE SEQUENCE</scope>
    <source>
        <strain evidence="1">ChiGjej1B1-98</strain>
    </source>
</reference>